<dbReference type="InterPro" id="IPR006674">
    <property type="entry name" value="HD_domain"/>
</dbReference>
<proteinExistence type="predicted"/>
<gene>
    <name evidence="2" type="ORF">H9660_08645</name>
</gene>
<evidence type="ECO:0000259" key="1">
    <source>
        <dbReference type="PROSITE" id="PS51831"/>
    </source>
</evidence>
<dbReference type="Pfam" id="PF01966">
    <property type="entry name" value="HD"/>
    <property type="match status" value="1"/>
</dbReference>
<comment type="caution">
    <text evidence="2">The sequence shown here is derived from an EMBL/GenBank/DDBJ whole genome shotgun (WGS) entry which is preliminary data.</text>
</comment>
<dbReference type="InterPro" id="IPR006675">
    <property type="entry name" value="HDIG_dom"/>
</dbReference>
<protein>
    <submittedName>
        <fullName evidence="2">HD domain-containing protein</fullName>
    </submittedName>
</protein>
<feature type="domain" description="HD" evidence="1">
    <location>
        <begin position="33"/>
        <end position="134"/>
    </location>
</feature>
<dbReference type="SUPFAM" id="SSF109604">
    <property type="entry name" value="HD-domain/PDEase-like"/>
    <property type="match status" value="1"/>
</dbReference>
<dbReference type="PROSITE" id="PS51831">
    <property type="entry name" value="HD"/>
    <property type="match status" value="1"/>
</dbReference>
<dbReference type="SMART" id="SM00471">
    <property type="entry name" value="HDc"/>
    <property type="match status" value="1"/>
</dbReference>
<dbReference type="NCBIfam" id="TIGR00277">
    <property type="entry name" value="HDIG"/>
    <property type="match status" value="1"/>
</dbReference>
<accession>A0ABR8Q466</accession>
<keyword evidence="3" id="KW-1185">Reference proteome</keyword>
<sequence>MENVNKILNHPKYKKLLNELNDLEKHREFCNHTIEHFLDVARISYIFILEKGLSYSKEIVYTIALLHDIGRVLEYNNGIDHHEGSVIIANELLEETSFTTEEKDLIIKAIRDHRKECDDELSKIIYKSDKLSRNCFNCKAYNECYWDKEKKNNEITI</sequence>
<reference evidence="2 3" key="1">
    <citation type="submission" date="2020-08" db="EMBL/GenBank/DDBJ databases">
        <title>A Genomic Blueprint of the Chicken Gut Microbiome.</title>
        <authorList>
            <person name="Gilroy R."/>
            <person name="Ravi A."/>
            <person name="Getino M."/>
            <person name="Pursley I."/>
            <person name="Horton D.L."/>
            <person name="Alikhan N.-F."/>
            <person name="Baker D."/>
            <person name="Gharbi K."/>
            <person name="Hall N."/>
            <person name="Watson M."/>
            <person name="Adriaenssens E.M."/>
            <person name="Foster-Nyarko E."/>
            <person name="Jarju S."/>
            <person name="Secka A."/>
            <person name="Antonio M."/>
            <person name="Oren A."/>
            <person name="Chaudhuri R."/>
            <person name="La Ragione R.M."/>
            <person name="Hildebrand F."/>
            <person name="Pallen M.J."/>
        </authorList>
    </citation>
    <scope>NUCLEOTIDE SEQUENCE [LARGE SCALE GENOMIC DNA]</scope>
    <source>
        <strain evidence="2 3">Sa3CUN1</strain>
    </source>
</reference>
<dbReference type="EMBL" id="JACSQZ010000027">
    <property type="protein sequence ID" value="MBD7915213.1"/>
    <property type="molecule type" value="Genomic_DNA"/>
</dbReference>
<evidence type="ECO:0000313" key="2">
    <source>
        <dbReference type="EMBL" id="MBD7915213.1"/>
    </source>
</evidence>
<dbReference type="Gene3D" id="1.10.3210.10">
    <property type="entry name" value="Hypothetical protein af1432"/>
    <property type="match status" value="1"/>
</dbReference>
<evidence type="ECO:0000313" key="3">
    <source>
        <dbReference type="Proteomes" id="UP000640335"/>
    </source>
</evidence>
<dbReference type="CDD" id="cd00077">
    <property type="entry name" value="HDc"/>
    <property type="match status" value="1"/>
</dbReference>
<dbReference type="InterPro" id="IPR003607">
    <property type="entry name" value="HD/PDEase_dom"/>
</dbReference>
<dbReference type="RefSeq" id="WP_191749976.1">
    <property type="nucleotide sequence ID" value="NZ_JACSQZ010000027.1"/>
</dbReference>
<name>A0ABR8Q466_9CLOT</name>
<dbReference type="Proteomes" id="UP000640335">
    <property type="component" value="Unassembled WGS sequence"/>
</dbReference>
<organism evidence="2 3">
    <name type="scientific">Clostridium gallinarum</name>
    <dbReference type="NCBI Taxonomy" id="2762246"/>
    <lineage>
        <taxon>Bacteria</taxon>
        <taxon>Bacillati</taxon>
        <taxon>Bacillota</taxon>
        <taxon>Clostridia</taxon>
        <taxon>Eubacteriales</taxon>
        <taxon>Clostridiaceae</taxon>
        <taxon>Clostridium</taxon>
    </lineage>
</organism>